<sequence>MNVDCPRQPVPRPMKELSYEVTNHVNAYLDHHRYEQAFVFLQSLLAAGTSISVPSKPHAGLLAPVAQLALASTLVVYPPITTKATSADALKGSDAAVRYLRCVHDTVDLPVYKTIRAAFTFSDTRWRGPALLGQPSSPSSAFTHRAEQLHVVAANSKSLWSCAEDFWHVVGWAFNCSVIHKKRWARWKLWLELMLDFLEADWDSCIKKNNPLPERVAKLQESLIWRYITSREPLAGNTRKRMFAAILATGDSRSCKDFPEVWLEETAEAKQRDTHRKDTGPIDIDAGDMDDYGGDEEDVEMQDAPQPAVKRETSRRTNTSQTSEYFLPPLEDTFIPDYEAAVARLGGIDAVDLRQRFIALLAKVTKELRQQFTSLSGLCDTLASQLRYFPVHVLHVLVTTSRLLPAEQVALNVTILTAALTFDHFIDCTARSPTQTEFIEYLLPLRASEDRFTANAKVSLLLEQVFMYMMNNKRKGKKELKFTNPLRVAVETGIEHRNSVKGRKDSPEEKEQGKALLDTSSQRLSGLLYLLKIIKAKVPERESPRKKR</sequence>
<protein>
    <submittedName>
        <fullName evidence="2">Uncharacterized protein</fullName>
    </submittedName>
</protein>
<evidence type="ECO:0000256" key="1">
    <source>
        <dbReference type="SAM" id="MobiDB-lite"/>
    </source>
</evidence>
<accession>A0A6A5UT00</accession>
<gene>
    <name evidence="2" type="ORF">BU23DRAFT_484584</name>
</gene>
<feature type="compositionally biased region" description="Acidic residues" evidence="1">
    <location>
        <begin position="285"/>
        <end position="301"/>
    </location>
</feature>
<dbReference type="AlphaFoldDB" id="A0A6A5UT00"/>
<dbReference type="EMBL" id="ML976737">
    <property type="protein sequence ID" value="KAF1967089.1"/>
    <property type="molecule type" value="Genomic_DNA"/>
</dbReference>
<dbReference type="OrthoDB" id="5411773at2759"/>
<name>A0A6A5UT00_9PLEO</name>
<dbReference type="Proteomes" id="UP000800036">
    <property type="component" value="Unassembled WGS sequence"/>
</dbReference>
<keyword evidence="3" id="KW-1185">Reference proteome</keyword>
<feature type="region of interest" description="Disordered" evidence="1">
    <location>
        <begin position="269"/>
        <end position="323"/>
    </location>
</feature>
<proteinExistence type="predicted"/>
<evidence type="ECO:0000313" key="2">
    <source>
        <dbReference type="EMBL" id="KAF1967089.1"/>
    </source>
</evidence>
<feature type="compositionally biased region" description="Basic and acidic residues" evidence="1">
    <location>
        <begin position="497"/>
        <end position="513"/>
    </location>
</feature>
<reference evidence="2" key="1">
    <citation type="journal article" date="2020" name="Stud. Mycol.">
        <title>101 Dothideomycetes genomes: a test case for predicting lifestyles and emergence of pathogens.</title>
        <authorList>
            <person name="Haridas S."/>
            <person name="Albert R."/>
            <person name="Binder M."/>
            <person name="Bloem J."/>
            <person name="Labutti K."/>
            <person name="Salamov A."/>
            <person name="Andreopoulos B."/>
            <person name="Baker S."/>
            <person name="Barry K."/>
            <person name="Bills G."/>
            <person name="Bluhm B."/>
            <person name="Cannon C."/>
            <person name="Castanera R."/>
            <person name="Culley D."/>
            <person name="Daum C."/>
            <person name="Ezra D."/>
            <person name="Gonzalez J."/>
            <person name="Henrissat B."/>
            <person name="Kuo A."/>
            <person name="Liang C."/>
            <person name="Lipzen A."/>
            <person name="Lutzoni F."/>
            <person name="Magnuson J."/>
            <person name="Mondo S."/>
            <person name="Nolan M."/>
            <person name="Ohm R."/>
            <person name="Pangilinan J."/>
            <person name="Park H.-J."/>
            <person name="Ramirez L."/>
            <person name="Alfaro M."/>
            <person name="Sun H."/>
            <person name="Tritt A."/>
            <person name="Yoshinaga Y."/>
            <person name="Zwiers L.-H."/>
            <person name="Turgeon B."/>
            <person name="Goodwin S."/>
            <person name="Spatafora J."/>
            <person name="Crous P."/>
            <person name="Grigoriev I."/>
        </authorList>
    </citation>
    <scope>NUCLEOTIDE SEQUENCE</scope>
    <source>
        <strain evidence="2">CBS 107.79</strain>
    </source>
</reference>
<organism evidence="2 3">
    <name type="scientific">Bimuria novae-zelandiae CBS 107.79</name>
    <dbReference type="NCBI Taxonomy" id="1447943"/>
    <lineage>
        <taxon>Eukaryota</taxon>
        <taxon>Fungi</taxon>
        <taxon>Dikarya</taxon>
        <taxon>Ascomycota</taxon>
        <taxon>Pezizomycotina</taxon>
        <taxon>Dothideomycetes</taxon>
        <taxon>Pleosporomycetidae</taxon>
        <taxon>Pleosporales</taxon>
        <taxon>Massarineae</taxon>
        <taxon>Didymosphaeriaceae</taxon>
        <taxon>Bimuria</taxon>
    </lineage>
</organism>
<feature type="region of interest" description="Disordered" evidence="1">
    <location>
        <begin position="497"/>
        <end position="517"/>
    </location>
</feature>
<evidence type="ECO:0000313" key="3">
    <source>
        <dbReference type="Proteomes" id="UP000800036"/>
    </source>
</evidence>
<feature type="compositionally biased region" description="Basic and acidic residues" evidence="1">
    <location>
        <begin position="269"/>
        <end position="280"/>
    </location>
</feature>